<comment type="caution">
    <text evidence="10">The sequence shown here is derived from an EMBL/GenBank/DDBJ whole genome shotgun (WGS) entry which is preliminary data.</text>
</comment>
<dbReference type="Proteomes" id="UP000585272">
    <property type="component" value="Unassembled WGS sequence"/>
</dbReference>
<dbReference type="CDD" id="cd06579">
    <property type="entry name" value="TM_PBP1_transp_AraH_like"/>
    <property type="match status" value="1"/>
</dbReference>
<accession>A0A840IH37</accession>
<evidence type="ECO:0000256" key="6">
    <source>
        <dbReference type="ARBA" id="ARBA00022989"/>
    </source>
</evidence>
<dbReference type="EMBL" id="JACHNU010000003">
    <property type="protein sequence ID" value="MBB4663268.1"/>
    <property type="molecule type" value="Genomic_DNA"/>
</dbReference>
<comment type="subcellular location">
    <subcellularLocation>
        <location evidence="1">Cell membrane</location>
        <topology evidence="1">Multi-pass membrane protein</topology>
    </subcellularLocation>
</comment>
<keyword evidence="11" id="KW-1185">Reference proteome</keyword>
<protein>
    <submittedName>
        <fullName evidence="10">Ribose transport system permease protein</fullName>
    </submittedName>
</protein>
<evidence type="ECO:0000313" key="10">
    <source>
        <dbReference type="EMBL" id="MBB4663268.1"/>
    </source>
</evidence>
<keyword evidence="5 9" id="KW-0812">Transmembrane</keyword>
<gene>
    <name evidence="10" type="ORF">BDZ31_002857</name>
</gene>
<evidence type="ECO:0000256" key="5">
    <source>
        <dbReference type="ARBA" id="ARBA00022692"/>
    </source>
</evidence>
<evidence type="ECO:0000256" key="7">
    <source>
        <dbReference type="ARBA" id="ARBA00023136"/>
    </source>
</evidence>
<dbReference type="PANTHER" id="PTHR32196">
    <property type="entry name" value="ABC TRANSPORTER PERMEASE PROTEIN YPHD-RELATED-RELATED"/>
    <property type="match status" value="1"/>
</dbReference>
<keyword evidence="4" id="KW-0997">Cell inner membrane</keyword>
<evidence type="ECO:0000256" key="9">
    <source>
        <dbReference type="SAM" id="Phobius"/>
    </source>
</evidence>
<feature type="region of interest" description="Disordered" evidence="8">
    <location>
        <begin position="1"/>
        <end position="20"/>
    </location>
</feature>
<evidence type="ECO:0000256" key="2">
    <source>
        <dbReference type="ARBA" id="ARBA00022448"/>
    </source>
</evidence>
<feature type="transmembrane region" description="Helical" evidence="9">
    <location>
        <begin position="64"/>
        <end position="85"/>
    </location>
</feature>
<sequence>MTPVGTTGGTAAATEKPAAPGARAGAGANLARLPDIAPLVILLLALGIFFSIKSEFFLNYDNFLNILTAAAITGIIAAPATLLMVAGQFDLSVGSGLTFCGVLMAYVADKQGIFAGIVAALAGGVLLGLVNGTLVTVIGVNPLITTLATLAAFAGLARVIADGQTLPVNGFSSLGTSRPIFDIPLPVIIFAVVVVGFYVLMRYTVIGRSMYAIGSNPVAARLTGLRTGRLIFAGFLLSGLFVALAGLINVSQLSAASTQAGNGLELSVITAVVLGGASLAGGRGTIVGTLFGLLVIATLNNGLTLLSVNSFWQDVARGTLLALAVSFDQLRLRLTRE</sequence>
<name>A0A840IH37_9ACTN</name>
<evidence type="ECO:0000256" key="3">
    <source>
        <dbReference type="ARBA" id="ARBA00022475"/>
    </source>
</evidence>
<dbReference type="PANTHER" id="PTHR32196:SF21">
    <property type="entry name" value="ABC TRANSPORTER PERMEASE PROTEIN YPHD-RELATED"/>
    <property type="match status" value="1"/>
</dbReference>
<organism evidence="10 11">
    <name type="scientific">Conexibacter arvalis</name>
    <dbReference type="NCBI Taxonomy" id="912552"/>
    <lineage>
        <taxon>Bacteria</taxon>
        <taxon>Bacillati</taxon>
        <taxon>Actinomycetota</taxon>
        <taxon>Thermoleophilia</taxon>
        <taxon>Solirubrobacterales</taxon>
        <taxon>Conexibacteraceae</taxon>
        <taxon>Conexibacter</taxon>
    </lineage>
</organism>
<evidence type="ECO:0000313" key="11">
    <source>
        <dbReference type="Proteomes" id="UP000585272"/>
    </source>
</evidence>
<evidence type="ECO:0000256" key="4">
    <source>
        <dbReference type="ARBA" id="ARBA00022519"/>
    </source>
</evidence>
<reference evidence="10 11" key="1">
    <citation type="submission" date="2020-08" db="EMBL/GenBank/DDBJ databases">
        <title>Genomic Encyclopedia of Archaeal and Bacterial Type Strains, Phase II (KMG-II): from individual species to whole genera.</title>
        <authorList>
            <person name="Goeker M."/>
        </authorList>
    </citation>
    <scope>NUCLEOTIDE SEQUENCE [LARGE SCALE GENOMIC DNA]</scope>
    <source>
        <strain evidence="10 11">DSM 23288</strain>
    </source>
</reference>
<dbReference type="GO" id="GO:0005886">
    <property type="term" value="C:plasma membrane"/>
    <property type="evidence" value="ECO:0007669"/>
    <property type="project" value="UniProtKB-SubCell"/>
</dbReference>
<feature type="transmembrane region" description="Helical" evidence="9">
    <location>
        <begin position="143"/>
        <end position="161"/>
    </location>
</feature>
<proteinExistence type="predicted"/>
<feature type="transmembrane region" description="Helical" evidence="9">
    <location>
        <begin position="181"/>
        <end position="201"/>
    </location>
</feature>
<dbReference type="RefSeq" id="WP_183342990.1">
    <property type="nucleotide sequence ID" value="NZ_JACHNU010000003.1"/>
</dbReference>
<dbReference type="AlphaFoldDB" id="A0A840IH37"/>
<evidence type="ECO:0000256" key="8">
    <source>
        <dbReference type="SAM" id="MobiDB-lite"/>
    </source>
</evidence>
<keyword evidence="6 9" id="KW-1133">Transmembrane helix</keyword>
<keyword evidence="7 9" id="KW-0472">Membrane</keyword>
<keyword evidence="2" id="KW-0813">Transport</keyword>
<feature type="transmembrane region" description="Helical" evidence="9">
    <location>
        <begin position="36"/>
        <end position="52"/>
    </location>
</feature>
<feature type="transmembrane region" description="Helical" evidence="9">
    <location>
        <begin position="113"/>
        <end position="137"/>
    </location>
</feature>
<evidence type="ECO:0000256" key="1">
    <source>
        <dbReference type="ARBA" id="ARBA00004651"/>
    </source>
</evidence>
<feature type="transmembrane region" description="Helical" evidence="9">
    <location>
        <begin position="230"/>
        <end position="250"/>
    </location>
</feature>
<dbReference type="Pfam" id="PF02653">
    <property type="entry name" value="BPD_transp_2"/>
    <property type="match status" value="1"/>
</dbReference>
<dbReference type="InterPro" id="IPR001851">
    <property type="entry name" value="ABC_transp_permease"/>
</dbReference>
<dbReference type="GO" id="GO:0022857">
    <property type="term" value="F:transmembrane transporter activity"/>
    <property type="evidence" value="ECO:0007669"/>
    <property type="project" value="InterPro"/>
</dbReference>
<feature type="transmembrane region" description="Helical" evidence="9">
    <location>
        <begin position="286"/>
        <end position="308"/>
    </location>
</feature>
<keyword evidence="3" id="KW-1003">Cell membrane</keyword>